<dbReference type="EMBL" id="JAGMUV010000003">
    <property type="protein sequence ID" value="KAH7165753.1"/>
    <property type="molecule type" value="Genomic_DNA"/>
</dbReference>
<evidence type="ECO:0000256" key="1">
    <source>
        <dbReference type="SAM" id="Phobius"/>
    </source>
</evidence>
<dbReference type="Proteomes" id="UP000738349">
    <property type="component" value="Unassembled WGS sequence"/>
</dbReference>
<protein>
    <submittedName>
        <fullName evidence="2">Uncharacterized protein</fullName>
    </submittedName>
</protein>
<accession>A0A9P9FNE1</accession>
<keyword evidence="1" id="KW-0812">Transmembrane</keyword>
<reference evidence="2" key="1">
    <citation type="journal article" date="2021" name="Nat. Commun.">
        <title>Genetic determinants of endophytism in the Arabidopsis root mycobiome.</title>
        <authorList>
            <person name="Mesny F."/>
            <person name="Miyauchi S."/>
            <person name="Thiergart T."/>
            <person name="Pickel B."/>
            <person name="Atanasova L."/>
            <person name="Karlsson M."/>
            <person name="Huettel B."/>
            <person name="Barry K.W."/>
            <person name="Haridas S."/>
            <person name="Chen C."/>
            <person name="Bauer D."/>
            <person name="Andreopoulos W."/>
            <person name="Pangilinan J."/>
            <person name="LaButti K."/>
            <person name="Riley R."/>
            <person name="Lipzen A."/>
            <person name="Clum A."/>
            <person name="Drula E."/>
            <person name="Henrissat B."/>
            <person name="Kohler A."/>
            <person name="Grigoriev I.V."/>
            <person name="Martin F.M."/>
            <person name="Hacquard S."/>
        </authorList>
    </citation>
    <scope>NUCLEOTIDE SEQUENCE</scope>
    <source>
        <strain evidence="2">MPI-CAGE-AT-0147</strain>
    </source>
</reference>
<feature type="transmembrane region" description="Helical" evidence="1">
    <location>
        <begin position="6"/>
        <end position="28"/>
    </location>
</feature>
<comment type="caution">
    <text evidence="2">The sequence shown here is derived from an EMBL/GenBank/DDBJ whole genome shotgun (WGS) entry which is preliminary data.</text>
</comment>
<organism evidence="2 3">
    <name type="scientific">Dactylonectria macrodidyma</name>
    <dbReference type="NCBI Taxonomy" id="307937"/>
    <lineage>
        <taxon>Eukaryota</taxon>
        <taxon>Fungi</taxon>
        <taxon>Dikarya</taxon>
        <taxon>Ascomycota</taxon>
        <taxon>Pezizomycotina</taxon>
        <taxon>Sordariomycetes</taxon>
        <taxon>Hypocreomycetidae</taxon>
        <taxon>Hypocreales</taxon>
        <taxon>Nectriaceae</taxon>
        <taxon>Dactylonectria</taxon>
    </lineage>
</organism>
<proteinExistence type="predicted"/>
<keyword evidence="3" id="KW-1185">Reference proteome</keyword>
<keyword evidence="1" id="KW-0472">Membrane</keyword>
<name>A0A9P9FNE1_9HYPO</name>
<gene>
    <name evidence="2" type="ORF">EDB81DRAFT_780337</name>
</gene>
<sequence length="84" mass="9418">MSIFFFFTWPVLYSCIWPCVCPNSLAIVTRRRLCKTSSLAEIPHDNKGGNLMKRPIPLQIAPFAARFGRLIQGTEASRGFGVCI</sequence>
<keyword evidence="1" id="KW-1133">Transmembrane helix</keyword>
<dbReference type="AlphaFoldDB" id="A0A9P9FNE1"/>
<evidence type="ECO:0000313" key="2">
    <source>
        <dbReference type="EMBL" id="KAH7165753.1"/>
    </source>
</evidence>
<evidence type="ECO:0000313" key="3">
    <source>
        <dbReference type="Proteomes" id="UP000738349"/>
    </source>
</evidence>